<sequence>MQLLETLLNRFDLADPKSCPEADVPPFHGGMVGFIGYDFAPRLERLPRHAEPDSRIADLRFALYDTVVTVDHASGVVDLWAHDFLGEGDAARERRLELWRSSLERPDAPPRPRLSTLGPVRGDVTHADYLEAVSRVLEYIAAGDVFQINLSQRFVTTGEPEPLDLYLRLKARSPAPFAAYLQWNDLAVISASPEWFYQTRGDRLVTRPIKGTRPRGKTAEEDLRLANELATSEKDRAELTMIVDLERNDLGRVARFGSVQVSEPLTVESFAQVHHLVATVEGQLRPEAGPIDVVRALFPGGSITGAPKIRAMEIIDELEPTRRSLYTGAIGYFGRGGTSGFNIAIRTMLMEGDQVSYQVGGGIVADSSPEAEYRETLDKGRALREVLEGEGASR</sequence>
<dbReference type="GO" id="GO:0009396">
    <property type="term" value="P:folic acid-containing compound biosynthetic process"/>
    <property type="evidence" value="ECO:0007669"/>
    <property type="project" value="InterPro"/>
</dbReference>
<dbReference type="GO" id="GO:0046820">
    <property type="term" value="F:4-amino-4-deoxychorismate synthase activity"/>
    <property type="evidence" value="ECO:0007669"/>
    <property type="project" value="UniProtKB-EC"/>
</dbReference>
<dbReference type="PRINTS" id="PR00095">
    <property type="entry name" value="ANTSNTHASEI"/>
</dbReference>
<organism evidence="5">
    <name type="scientific">Singulisphaera sp. Ch08</name>
    <dbReference type="NCBI Taxonomy" id="3120278"/>
    <lineage>
        <taxon>Bacteria</taxon>
        <taxon>Pseudomonadati</taxon>
        <taxon>Planctomycetota</taxon>
        <taxon>Planctomycetia</taxon>
        <taxon>Isosphaerales</taxon>
        <taxon>Isosphaeraceae</taxon>
        <taxon>Singulisphaera</taxon>
    </lineage>
</organism>
<evidence type="ECO:0000259" key="3">
    <source>
        <dbReference type="Pfam" id="PF00425"/>
    </source>
</evidence>
<dbReference type="InterPro" id="IPR006805">
    <property type="entry name" value="Anth_synth_I_N"/>
</dbReference>
<dbReference type="Pfam" id="PF04715">
    <property type="entry name" value="Anth_synt_I_N"/>
    <property type="match status" value="1"/>
</dbReference>
<dbReference type="InterPro" id="IPR019999">
    <property type="entry name" value="Anth_synth_I-like"/>
</dbReference>
<feature type="domain" description="Anthranilate synthase component I N-terminal" evidence="4">
    <location>
        <begin position="3"/>
        <end position="73"/>
    </location>
</feature>
<dbReference type="Pfam" id="PF00425">
    <property type="entry name" value="Chorismate_bind"/>
    <property type="match status" value="1"/>
</dbReference>
<evidence type="ECO:0000313" key="5">
    <source>
        <dbReference type="EMBL" id="XBH08349.1"/>
    </source>
</evidence>
<dbReference type="EMBL" id="CP155447">
    <property type="protein sequence ID" value="XBH08349.1"/>
    <property type="molecule type" value="Genomic_DNA"/>
</dbReference>
<dbReference type="GO" id="GO:0000162">
    <property type="term" value="P:L-tryptophan biosynthetic process"/>
    <property type="evidence" value="ECO:0007669"/>
    <property type="project" value="TreeGrafter"/>
</dbReference>
<gene>
    <name evidence="5" type="primary">pabB</name>
    <name evidence="5" type="ORF">V5E97_19415</name>
</gene>
<dbReference type="PANTHER" id="PTHR11236:SF50">
    <property type="entry name" value="AMINODEOXYCHORISMATE SYNTHASE COMPONENT 1"/>
    <property type="match status" value="1"/>
</dbReference>
<dbReference type="InterPro" id="IPR015890">
    <property type="entry name" value="Chorismate_C"/>
</dbReference>
<protein>
    <recommendedName>
        <fullName evidence="1">aminodeoxychorismate synthase</fullName>
        <ecNumber evidence="1">2.6.1.85</ecNumber>
    </recommendedName>
</protein>
<dbReference type="InterPro" id="IPR005802">
    <property type="entry name" value="ADC_synth_comp_1"/>
</dbReference>
<feature type="domain" description="Chorismate-utilising enzyme C-terminal" evidence="3">
    <location>
        <begin position="126"/>
        <end position="379"/>
    </location>
</feature>
<keyword evidence="5" id="KW-0032">Aminotransferase</keyword>
<proteinExistence type="predicted"/>
<dbReference type="RefSeq" id="WP_406701186.1">
    <property type="nucleotide sequence ID" value="NZ_CP155447.1"/>
</dbReference>
<dbReference type="Gene3D" id="3.60.120.10">
    <property type="entry name" value="Anthranilate synthase"/>
    <property type="match status" value="1"/>
</dbReference>
<evidence type="ECO:0000259" key="4">
    <source>
        <dbReference type="Pfam" id="PF04715"/>
    </source>
</evidence>
<dbReference type="AlphaFoldDB" id="A0AAU7CTI8"/>
<accession>A0AAU7CTI8</accession>
<dbReference type="InterPro" id="IPR005801">
    <property type="entry name" value="ADC_synthase"/>
</dbReference>
<evidence type="ECO:0000256" key="1">
    <source>
        <dbReference type="ARBA" id="ARBA00013139"/>
    </source>
</evidence>
<dbReference type="NCBIfam" id="TIGR00553">
    <property type="entry name" value="pabB"/>
    <property type="match status" value="1"/>
</dbReference>
<dbReference type="SUPFAM" id="SSF56322">
    <property type="entry name" value="ADC synthase"/>
    <property type="match status" value="1"/>
</dbReference>
<name>A0AAU7CTI8_9BACT</name>
<dbReference type="EC" id="2.6.1.85" evidence="1"/>
<dbReference type="PANTHER" id="PTHR11236">
    <property type="entry name" value="AMINOBENZOATE/ANTHRANILATE SYNTHASE"/>
    <property type="match status" value="1"/>
</dbReference>
<keyword evidence="2 5" id="KW-0808">Transferase</keyword>
<reference evidence="5" key="1">
    <citation type="submission" date="2024-05" db="EMBL/GenBank/DDBJ databases">
        <title>Planctomycetes of the genus Singulisphaera possess chitinolytic capabilities.</title>
        <authorList>
            <person name="Ivanova A."/>
        </authorList>
    </citation>
    <scope>NUCLEOTIDE SEQUENCE</scope>
    <source>
        <strain evidence="5">Ch08T</strain>
    </source>
</reference>
<evidence type="ECO:0000256" key="2">
    <source>
        <dbReference type="ARBA" id="ARBA00022679"/>
    </source>
</evidence>